<feature type="binding site" evidence="5">
    <location>
        <begin position="10"/>
        <end position="15"/>
    </location>
    <ligand>
        <name>ATP</name>
        <dbReference type="ChEBI" id="CHEBI:30616"/>
    </ligand>
</feature>
<proteinExistence type="inferred from homology"/>
<feature type="binding site" evidence="5">
    <location>
        <position position="152"/>
    </location>
    <ligand>
        <name>Zn(2+)</name>
        <dbReference type="ChEBI" id="CHEBI:29105"/>
        <note>structural</note>
    </ligand>
</feature>
<dbReference type="InterPro" id="IPR027417">
    <property type="entry name" value="P-loop_NTPase"/>
</dbReference>
<dbReference type="Pfam" id="PF00406">
    <property type="entry name" value="ADK"/>
    <property type="match status" value="1"/>
</dbReference>
<accession>A0A7C3YT96</accession>
<organism evidence="9">
    <name type="scientific">candidate division WOR-3 bacterium</name>
    <dbReference type="NCBI Taxonomy" id="2052148"/>
    <lineage>
        <taxon>Bacteria</taxon>
        <taxon>Bacteria division WOR-3</taxon>
    </lineage>
</organism>
<name>A0A7C3YT96_UNCW3</name>
<comment type="subcellular location">
    <subcellularLocation>
        <location evidence="5 7">Cytoplasm</location>
    </subcellularLocation>
</comment>
<feature type="binding site" evidence="5">
    <location>
        <position position="31"/>
    </location>
    <ligand>
        <name>AMP</name>
        <dbReference type="ChEBI" id="CHEBI:456215"/>
    </ligand>
</feature>
<protein>
    <recommendedName>
        <fullName evidence="5 7">Adenylate kinase</fullName>
        <shortName evidence="5">AK</shortName>
        <ecNumber evidence="5 7">2.7.4.3</ecNumber>
    </recommendedName>
    <alternativeName>
        <fullName evidence="5">ATP-AMP transphosphorylase</fullName>
    </alternativeName>
    <alternativeName>
        <fullName evidence="5">ATP:AMP phosphotransferase</fullName>
    </alternativeName>
    <alternativeName>
        <fullName evidence="5">Adenylate monophosphate kinase</fullName>
    </alternativeName>
</protein>
<dbReference type="GO" id="GO:0005524">
    <property type="term" value="F:ATP binding"/>
    <property type="evidence" value="ECO:0007669"/>
    <property type="project" value="UniProtKB-UniRule"/>
</dbReference>
<feature type="binding site" evidence="5">
    <location>
        <begin position="84"/>
        <end position="87"/>
    </location>
    <ligand>
        <name>AMP</name>
        <dbReference type="ChEBI" id="CHEBI:456215"/>
    </ligand>
</feature>
<evidence type="ECO:0000256" key="2">
    <source>
        <dbReference type="ARBA" id="ARBA00022727"/>
    </source>
</evidence>
<dbReference type="PROSITE" id="PS00113">
    <property type="entry name" value="ADENYLATE_KINASE"/>
    <property type="match status" value="1"/>
</dbReference>
<dbReference type="PRINTS" id="PR00094">
    <property type="entry name" value="ADENYLTKNASE"/>
</dbReference>
<dbReference type="InterPro" id="IPR033690">
    <property type="entry name" value="Adenylat_kinase_CS"/>
</dbReference>
<dbReference type="GO" id="GO:0008270">
    <property type="term" value="F:zinc ion binding"/>
    <property type="evidence" value="ECO:0007669"/>
    <property type="project" value="UniProtKB-UniRule"/>
</dbReference>
<evidence type="ECO:0000256" key="7">
    <source>
        <dbReference type="RuleBase" id="RU003331"/>
    </source>
</evidence>
<comment type="caution">
    <text evidence="9">The sequence shown here is derived from an EMBL/GenBank/DDBJ whole genome shotgun (WGS) entry which is preliminary data.</text>
</comment>
<dbReference type="HAMAP" id="MF_00235">
    <property type="entry name" value="Adenylate_kinase_Adk"/>
    <property type="match status" value="1"/>
</dbReference>
<keyword evidence="2 5" id="KW-0545">Nucleotide biosynthesis</keyword>
<feature type="binding site" evidence="5">
    <location>
        <position position="91"/>
    </location>
    <ligand>
        <name>AMP</name>
        <dbReference type="ChEBI" id="CHEBI:456215"/>
    </ligand>
</feature>
<dbReference type="InterPro" id="IPR007862">
    <property type="entry name" value="Adenylate_kinase_lid-dom"/>
</dbReference>
<feature type="region of interest" description="NMP" evidence="5">
    <location>
        <begin position="30"/>
        <end position="59"/>
    </location>
</feature>
<feature type="binding site" evidence="5">
    <location>
        <begin position="57"/>
        <end position="59"/>
    </location>
    <ligand>
        <name>AMP</name>
        <dbReference type="ChEBI" id="CHEBI:456215"/>
    </ligand>
</feature>
<dbReference type="GO" id="GO:0004017">
    <property type="term" value="F:AMP kinase activity"/>
    <property type="evidence" value="ECO:0007669"/>
    <property type="project" value="UniProtKB-UniRule"/>
</dbReference>
<dbReference type="NCBIfam" id="NF011100">
    <property type="entry name" value="PRK14527.1"/>
    <property type="match status" value="1"/>
</dbReference>
<keyword evidence="1 5" id="KW-0808">Transferase</keyword>
<evidence type="ECO:0000259" key="8">
    <source>
        <dbReference type="Pfam" id="PF05191"/>
    </source>
</evidence>
<feature type="binding site" evidence="5">
    <location>
        <begin position="135"/>
        <end position="136"/>
    </location>
    <ligand>
        <name>ATP</name>
        <dbReference type="ChEBI" id="CHEBI:30616"/>
    </ligand>
</feature>
<feature type="binding site" evidence="5">
    <location>
        <position position="36"/>
    </location>
    <ligand>
        <name>AMP</name>
        <dbReference type="ChEBI" id="CHEBI:456215"/>
    </ligand>
</feature>
<keyword evidence="3 5" id="KW-0547">Nucleotide-binding</keyword>
<keyword evidence="4 5" id="KW-0418">Kinase</keyword>
<evidence type="ECO:0000256" key="4">
    <source>
        <dbReference type="ARBA" id="ARBA00022777"/>
    </source>
</evidence>
<keyword evidence="5" id="KW-0479">Metal-binding</keyword>
<dbReference type="InterPro" id="IPR000850">
    <property type="entry name" value="Adenylat/UMP-CMP_kin"/>
</dbReference>
<feature type="binding site" evidence="5">
    <location>
        <position position="129"/>
    </location>
    <ligand>
        <name>Zn(2+)</name>
        <dbReference type="ChEBI" id="CHEBI:29105"/>
        <note>structural</note>
    </ligand>
</feature>
<comment type="domain">
    <text evidence="5">Consists of three domains, a large central CORE domain and two small peripheral domains, NMPbind and LID, which undergo movements during catalysis. The LID domain closes over the site of phosphoryl transfer upon ATP binding. Assembling and dissambling the active center during each catalytic cycle provides an effective means to prevent ATP hydrolysis. Some bacteria have evolved a zinc-coordinating structure that stabilizes the LID domain.</text>
</comment>
<dbReference type="UniPathway" id="UPA00588">
    <property type="reaction ID" value="UER00649"/>
</dbReference>
<dbReference type="AlphaFoldDB" id="A0A7C3YT96"/>
<dbReference type="SUPFAM" id="SSF52540">
    <property type="entry name" value="P-loop containing nucleoside triphosphate hydrolases"/>
    <property type="match status" value="1"/>
</dbReference>
<feature type="domain" description="Adenylate kinase active site lid" evidence="8">
    <location>
        <begin position="126"/>
        <end position="161"/>
    </location>
</feature>
<keyword evidence="5" id="KW-0963">Cytoplasm</keyword>
<gene>
    <name evidence="5" type="primary">adk</name>
    <name evidence="9" type="ORF">ENX07_04700</name>
</gene>
<dbReference type="Gene3D" id="3.40.50.300">
    <property type="entry name" value="P-loop containing nucleotide triphosphate hydrolases"/>
    <property type="match status" value="1"/>
</dbReference>
<dbReference type="CDD" id="cd01428">
    <property type="entry name" value="ADK"/>
    <property type="match status" value="1"/>
</dbReference>
<feature type="binding site" evidence="5">
    <location>
        <position position="132"/>
    </location>
    <ligand>
        <name>Zn(2+)</name>
        <dbReference type="ChEBI" id="CHEBI:29105"/>
        <note>structural</note>
    </ligand>
</feature>
<dbReference type="GO" id="GO:0005737">
    <property type="term" value="C:cytoplasm"/>
    <property type="evidence" value="ECO:0007669"/>
    <property type="project" value="UniProtKB-SubCell"/>
</dbReference>
<comment type="similarity">
    <text evidence="5 6">Belongs to the adenylate kinase family.</text>
</comment>
<keyword evidence="5" id="KW-0862">Zinc</keyword>
<dbReference type="FunFam" id="3.40.50.300:FF:000106">
    <property type="entry name" value="Adenylate kinase mitochondrial"/>
    <property type="match status" value="1"/>
</dbReference>
<evidence type="ECO:0000256" key="5">
    <source>
        <dbReference type="HAMAP-Rule" id="MF_00235"/>
    </source>
</evidence>
<evidence type="ECO:0000256" key="1">
    <source>
        <dbReference type="ARBA" id="ARBA00022679"/>
    </source>
</evidence>
<evidence type="ECO:0000256" key="3">
    <source>
        <dbReference type="ARBA" id="ARBA00022741"/>
    </source>
</evidence>
<dbReference type="EMBL" id="DTMQ01000031">
    <property type="protein sequence ID" value="HGE99352.1"/>
    <property type="molecule type" value="Genomic_DNA"/>
</dbReference>
<dbReference type="Pfam" id="PF05191">
    <property type="entry name" value="ADK_lid"/>
    <property type="match status" value="1"/>
</dbReference>
<feature type="binding site" evidence="5">
    <location>
        <position position="126"/>
    </location>
    <ligand>
        <name>ATP</name>
        <dbReference type="ChEBI" id="CHEBI:30616"/>
    </ligand>
</feature>
<dbReference type="PANTHER" id="PTHR23359">
    <property type="entry name" value="NUCLEOTIDE KINASE"/>
    <property type="match status" value="1"/>
</dbReference>
<reference evidence="9" key="1">
    <citation type="journal article" date="2020" name="mSystems">
        <title>Genome- and Community-Level Interaction Insights into Carbon Utilization and Element Cycling Functions of Hydrothermarchaeota in Hydrothermal Sediment.</title>
        <authorList>
            <person name="Zhou Z."/>
            <person name="Liu Y."/>
            <person name="Xu W."/>
            <person name="Pan J."/>
            <person name="Luo Z.H."/>
            <person name="Li M."/>
        </authorList>
    </citation>
    <scope>NUCLEOTIDE SEQUENCE [LARGE SCALE GENOMIC DNA]</scope>
    <source>
        <strain evidence="9">SpSt-906</strain>
    </source>
</reference>
<dbReference type="GO" id="GO:0044209">
    <property type="term" value="P:AMP salvage"/>
    <property type="evidence" value="ECO:0007669"/>
    <property type="project" value="UniProtKB-UniRule"/>
</dbReference>
<comment type="pathway">
    <text evidence="5">Purine metabolism; AMP biosynthesis via salvage pathway; AMP from ADP: step 1/1.</text>
</comment>
<comment type="function">
    <text evidence="5">Catalyzes the reversible transfer of the terminal phosphate group between ATP and AMP. Plays an important role in cellular energy homeostasis and in adenine nucleotide metabolism.</text>
</comment>
<sequence>MIIILLGPPGSGKGTHAELLARRWNLSHIATGDIFRSEITRETPLGLRVKEFLEKGLLVPDELVLLVIEQSLRKGKNRGCVFDGFPRTLNQAFELDRILAQWHLAVSFVFLLEISEAEILRRLTTRRVCRQCQAIYNLESKPPKVSGKCDICGGELYQREDDMEETIKKRIRVYQEETKELIPFYEKKGLLYRVSGEKEEIQEAINKIIESQR</sequence>
<dbReference type="NCBIfam" id="TIGR01351">
    <property type="entry name" value="adk"/>
    <property type="match status" value="1"/>
</dbReference>
<feature type="binding site" evidence="5">
    <location>
        <position position="149"/>
    </location>
    <ligand>
        <name>Zn(2+)</name>
        <dbReference type="ChEBI" id="CHEBI:29105"/>
        <note>structural</note>
    </ligand>
</feature>
<comment type="subunit">
    <text evidence="5 7">Monomer.</text>
</comment>
<dbReference type="InterPro" id="IPR006259">
    <property type="entry name" value="Adenyl_kin_sub"/>
</dbReference>
<comment type="catalytic activity">
    <reaction evidence="5 7">
        <text>AMP + ATP = 2 ADP</text>
        <dbReference type="Rhea" id="RHEA:12973"/>
        <dbReference type="ChEBI" id="CHEBI:30616"/>
        <dbReference type="ChEBI" id="CHEBI:456215"/>
        <dbReference type="ChEBI" id="CHEBI:456216"/>
        <dbReference type="EC" id="2.7.4.3"/>
    </reaction>
</comment>
<feature type="binding site" evidence="5">
    <location>
        <position position="198"/>
    </location>
    <ligand>
        <name>ATP</name>
        <dbReference type="ChEBI" id="CHEBI:30616"/>
    </ligand>
</feature>
<feature type="binding site" evidence="5">
    <location>
        <position position="159"/>
    </location>
    <ligand>
        <name>AMP</name>
        <dbReference type="ChEBI" id="CHEBI:456215"/>
    </ligand>
</feature>
<evidence type="ECO:0000256" key="6">
    <source>
        <dbReference type="RuleBase" id="RU003330"/>
    </source>
</evidence>
<feature type="binding site" evidence="5">
    <location>
        <position position="170"/>
    </location>
    <ligand>
        <name>AMP</name>
        <dbReference type="ChEBI" id="CHEBI:456215"/>
    </ligand>
</feature>
<evidence type="ECO:0000313" key="9">
    <source>
        <dbReference type="EMBL" id="HGE99352.1"/>
    </source>
</evidence>
<dbReference type="EC" id="2.7.4.3" evidence="5 7"/>
<feature type="region of interest" description="LID" evidence="5">
    <location>
        <begin position="125"/>
        <end position="162"/>
    </location>
</feature>
<keyword evidence="5 7" id="KW-0067">ATP-binding</keyword>